<feature type="modified residue" description="N6-(pyridoxal phosphate)lysine" evidence="11">
    <location>
        <position position="715"/>
    </location>
</feature>
<evidence type="ECO:0000256" key="6">
    <source>
        <dbReference type="ARBA" id="ARBA00022898"/>
    </source>
</evidence>
<evidence type="ECO:0000313" key="14">
    <source>
        <dbReference type="RefSeq" id="XP_027202217.1"/>
    </source>
</evidence>
<evidence type="ECO:0000256" key="8">
    <source>
        <dbReference type="ARBA" id="ARBA00036074"/>
    </source>
</evidence>
<dbReference type="OrthoDB" id="9215500at2759"/>
<dbReference type="NCBIfam" id="TIGR02093">
    <property type="entry name" value="P_ylase"/>
    <property type="match status" value="1"/>
</dbReference>
<keyword evidence="7 12" id="KW-0119">Carbohydrate metabolism</keyword>
<keyword evidence="13" id="KW-1185">Reference proteome</keyword>
<proteinExistence type="inferred from homology"/>
<dbReference type="SUPFAM" id="SSF53756">
    <property type="entry name" value="UDP-Glycosyltransferase/glycogen phosphorylase"/>
    <property type="match status" value="1"/>
</dbReference>
<evidence type="ECO:0000256" key="2">
    <source>
        <dbReference type="ARBA" id="ARBA00006047"/>
    </source>
</evidence>
<dbReference type="InterPro" id="IPR035090">
    <property type="entry name" value="Pyridoxal_P_attach_site"/>
</dbReference>
<evidence type="ECO:0000256" key="11">
    <source>
        <dbReference type="PIRSR" id="PIRSR000460-1"/>
    </source>
</evidence>
<evidence type="ECO:0000256" key="1">
    <source>
        <dbReference type="ARBA" id="ARBA00001933"/>
    </source>
</evidence>
<name>A0A6P6YA10_DERPT</name>
<evidence type="ECO:0000256" key="5">
    <source>
        <dbReference type="ARBA" id="ARBA00022679"/>
    </source>
</evidence>
<evidence type="ECO:0000256" key="10">
    <source>
        <dbReference type="ARBA" id="ARBA00046783"/>
    </source>
</evidence>
<comment type="catalytic activity">
    <reaction evidence="8">
        <text>[(1-&gt;4)-alpha-D-glucosyl](n) + phosphate = [(1-&gt;4)-alpha-D-glucosyl](n-1) + alpha-D-glucose 1-phosphate</text>
        <dbReference type="Rhea" id="RHEA:41732"/>
        <dbReference type="Rhea" id="RHEA-COMP:9584"/>
        <dbReference type="Rhea" id="RHEA-COMP:9586"/>
        <dbReference type="ChEBI" id="CHEBI:15444"/>
        <dbReference type="ChEBI" id="CHEBI:43474"/>
        <dbReference type="ChEBI" id="CHEBI:58601"/>
        <dbReference type="EC" id="2.4.1.1"/>
    </reaction>
    <physiologicalReaction direction="left-to-right" evidence="8">
        <dbReference type="Rhea" id="RHEA:41733"/>
    </physiologicalReaction>
</comment>
<evidence type="ECO:0000256" key="4">
    <source>
        <dbReference type="ARBA" id="ARBA00022676"/>
    </source>
</evidence>
<evidence type="ECO:0000256" key="3">
    <source>
        <dbReference type="ARBA" id="ARBA00022600"/>
    </source>
</evidence>
<dbReference type="PANTHER" id="PTHR11468">
    <property type="entry name" value="GLYCOGEN PHOSPHORYLASE"/>
    <property type="match status" value="1"/>
</dbReference>
<evidence type="ECO:0000256" key="7">
    <source>
        <dbReference type="ARBA" id="ARBA00023277"/>
    </source>
</evidence>
<dbReference type="PROSITE" id="PS00102">
    <property type="entry name" value="PHOSPHORYLASE"/>
    <property type="match status" value="1"/>
</dbReference>
<dbReference type="PANTHER" id="PTHR11468:SF3">
    <property type="entry name" value="GLYCOGEN PHOSPHORYLASE, LIVER FORM"/>
    <property type="match status" value="1"/>
</dbReference>
<protein>
    <recommendedName>
        <fullName evidence="12">Alpha-1,4 glucan phosphorylase</fullName>
        <ecNumber evidence="12">2.4.1.1</ecNumber>
    </recommendedName>
</protein>
<gene>
    <name evidence="14" type="primary">LOC113796178</name>
</gene>
<dbReference type="InterPro" id="IPR011833">
    <property type="entry name" value="Glycg_phsphrylas"/>
</dbReference>
<comment type="similarity">
    <text evidence="2 12">Belongs to the glycogen phosphorylase family.</text>
</comment>
<keyword evidence="3" id="KW-0321">Glycogen metabolism</keyword>
<dbReference type="GO" id="GO:0030170">
    <property type="term" value="F:pyridoxal phosphate binding"/>
    <property type="evidence" value="ECO:0007669"/>
    <property type="project" value="InterPro"/>
</dbReference>
<dbReference type="FunFam" id="3.40.50.2000:FF:000149">
    <property type="entry name" value="Glycogen phosphorylase, muscle form"/>
    <property type="match status" value="1"/>
</dbReference>
<evidence type="ECO:0000256" key="12">
    <source>
        <dbReference type="RuleBase" id="RU000587"/>
    </source>
</evidence>
<dbReference type="InterPro" id="IPR000811">
    <property type="entry name" value="Glyco_trans_35"/>
</dbReference>
<dbReference type="Gene3D" id="3.40.50.2000">
    <property type="entry name" value="Glycogen Phosphorylase B"/>
    <property type="match status" value="2"/>
</dbReference>
<dbReference type="AlphaFoldDB" id="A0A6P6YA10"/>
<comment type="function">
    <text evidence="9 12">Allosteric enzyme that catalyzes the rate-limiting step in glycogen catabolism, the phosphorolytic cleavage of glycogen to produce glucose-1-phosphate, and plays a central role in maintaining cellular and organismal glucose homeostasis.</text>
</comment>
<dbReference type="RefSeq" id="XP_027202217.1">
    <property type="nucleotide sequence ID" value="XM_027346416.1"/>
</dbReference>
<accession>A0A6P6YA10</accession>
<keyword evidence="4 12" id="KW-0328">Glycosyltransferase</keyword>
<dbReference type="PIRSF" id="PIRSF000460">
    <property type="entry name" value="Pprylas_GlgP"/>
    <property type="match status" value="1"/>
</dbReference>
<dbReference type="KEGG" id="dpte:113796178"/>
<evidence type="ECO:0000256" key="9">
    <source>
        <dbReference type="ARBA" id="ARBA00037413"/>
    </source>
</evidence>
<reference evidence="14" key="1">
    <citation type="submission" date="2025-08" db="UniProtKB">
        <authorList>
            <consortium name="RefSeq"/>
        </authorList>
    </citation>
    <scope>IDENTIFICATION</scope>
    <source>
        <strain evidence="14">Airmid</strain>
    </source>
</reference>
<evidence type="ECO:0000313" key="13">
    <source>
        <dbReference type="Proteomes" id="UP000515146"/>
    </source>
</evidence>
<dbReference type="EC" id="2.4.1.1" evidence="12"/>
<comment type="cofactor">
    <cofactor evidence="1 12">
        <name>pyridoxal 5'-phosphate</name>
        <dbReference type="ChEBI" id="CHEBI:597326"/>
    </cofactor>
</comment>
<organism evidence="13 14">
    <name type="scientific">Dermatophagoides pteronyssinus</name>
    <name type="common">European house dust mite</name>
    <dbReference type="NCBI Taxonomy" id="6956"/>
    <lineage>
        <taxon>Eukaryota</taxon>
        <taxon>Metazoa</taxon>
        <taxon>Ecdysozoa</taxon>
        <taxon>Arthropoda</taxon>
        <taxon>Chelicerata</taxon>
        <taxon>Arachnida</taxon>
        <taxon>Acari</taxon>
        <taxon>Acariformes</taxon>
        <taxon>Sarcoptiformes</taxon>
        <taxon>Astigmata</taxon>
        <taxon>Psoroptidia</taxon>
        <taxon>Analgoidea</taxon>
        <taxon>Pyroglyphidae</taxon>
        <taxon>Dermatophagoidinae</taxon>
        <taxon>Dermatophagoides</taxon>
    </lineage>
</organism>
<dbReference type="GO" id="GO:0005980">
    <property type="term" value="P:glycogen catabolic process"/>
    <property type="evidence" value="ECO:0007669"/>
    <property type="project" value="TreeGrafter"/>
</dbReference>
<sequence length="873" mass="100807">MSGSSLKVQHIGNTFGFAASSLAFELVDELQHIDVNKIYQELSCKDGSLASFPKGENDVSQAKYNLGRNESTLNSDSMYQAASYTIRSYLLDKMNKTKKKYREQSVKRCYYLSMEFLMGRAMQNAIVNIDCEESFRKALLDLGYELEDLYELECDAGLGNGGLGRLAACFLDSFSTLNLPVWGYGIRFQYGIFQQKIENGWQKEYPDYWLQRGYPWEIYRPDVSYLVQFGGKVERYFDSNNIQKSRWVEGKMVKAIAYDNPIPGYKTETCNNLRLWRCVPLNEFDFDAFDNADYFGAKKEKDEAEAISSVLYPNDNDYQGKLLRLKQEYFFVSASLQDALRRFKKNFGTDWNKLPSKVVFQLNDTHPAIAPIELMRLLIDSEDLSWEQTKSLFSKCFAYTNHTVLPEALENWDIDLFKELLPRHLEIINQLNHEMLEGIKLVFGNDCNDLLKKISVFEEKNGKFLCMARLAVIGCFKVNGVAALHSQLVKDLIFPEFVSYYNKINLQNKFINITNGVTPRRWIHNANRSLSELYTKTLGSENWLTNLDLLKKLNKFKTNADFISSFKKIKFENKLRFAKWLKFTYNITINPNMLLDVQVKRIHEYKRQQLNIFYLIHRYLEIKSMTPQERMKLIPRCSIIGGKAAPGYYAAKTIIKLITSFSELVNNDPDVNSYVQVYFLPNYNVTSASLIIPASDINQQISTAGMEASGTGNMKFVMNGSLIVGTMDGATVEIVEQCGEDTAFIFGAFEHEVANIRQNQTNGLYNIDFRLKRVFDWINEGHLGQNDEETNKRLNDFVNSHYRRNGTRCADYFLLSNDFGSYIDAQNRVDETYKDEAKWWEKSINAATSMGFFSTDRTIKDYSELIWQVEPCL</sequence>
<dbReference type="GO" id="GO:0005737">
    <property type="term" value="C:cytoplasm"/>
    <property type="evidence" value="ECO:0007669"/>
    <property type="project" value="TreeGrafter"/>
</dbReference>
<keyword evidence="6 11" id="KW-0663">Pyridoxal phosphate</keyword>
<dbReference type="CDD" id="cd04300">
    <property type="entry name" value="GT35_Glycogen_Phosphorylase"/>
    <property type="match status" value="1"/>
</dbReference>
<dbReference type="InParanoid" id="A0A6P6YA10"/>
<keyword evidence="5 12" id="KW-0808">Transferase</keyword>
<comment type="subunit">
    <text evidence="10">Homodimer; enzymatically active. Interacts with PPP1R3B; recruits the phosphatase PP1 which dephosphorylates and inactivates PYGL/glycogen phosphorylase.</text>
</comment>
<dbReference type="Pfam" id="PF00343">
    <property type="entry name" value="Phosphorylase"/>
    <property type="match status" value="1"/>
</dbReference>
<dbReference type="GO" id="GO:0008184">
    <property type="term" value="F:glycogen phosphorylase activity"/>
    <property type="evidence" value="ECO:0007669"/>
    <property type="project" value="InterPro"/>
</dbReference>
<dbReference type="Proteomes" id="UP000515146">
    <property type="component" value="Unplaced"/>
</dbReference>